<evidence type="ECO:0000313" key="3">
    <source>
        <dbReference type="Proteomes" id="UP000198742"/>
    </source>
</evidence>
<accession>A0A1H4PKL3</accession>
<evidence type="ECO:0008006" key="4">
    <source>
        <dbReference type="Google" id="ProtNLM"/>
    </source>
</evidence>
<keyword evidence="1" id="KW-1133">Transmembrane helix</keyword>
<feature type="transmembrane region" description="Helical" evidence="1">
    <location>
        <begin position="45"/>
        <end position="66"/>
    </location>
</feature>
<proteinExistence type="predicted"/>
<dbReference type="EMBL" id="FNRT01000002">
    <property type="protein sequence ID" value="SEC07788.1"/>
    <property type="molecule type" value="Genomic_DNA"/>
</dbReference>
<sequence>MRVTGALRESTLVDGPLPLALIIASLAFAAVVLVYVVLDRTPDWGLLGFAGVIELATLVLLVVAAVQVGGVDLHGGALVTLFGYLVAGLVLLPIGFVWSLAERSRGATAVLLVAGLAQAFVIVRVEQVWPS</sequence>
<keyword evidence="3" id="KW-1185">Reference proteome</keyword>
<organism evidence="2 3">
    <name type="scientific">Nocardioides exalbidus</name>
    <dbReference type="NCBI Taxonomy" id="402596"/>
    <lineage>
        <taxon>Bacteria</taxon>
        <taxon>Bacillati</taxon>
        <taxon>Actinomycetota</taxon>
        <taxon>Actinomycetes</taxon>
        <taxon>Propionibacteriales</taxon>
        <taxon>Nocardioidaceae</taxon>
        <taxon>Nocardioides</taxon>
    </lineage>
</organism>
<dbReference type="AlphaFoldDB" id="A0A1H4PKL3"/>
<gene>
    <name evidence="2" type="ORF">SAMN04489844_1633</name>
</gene>
<evidence type="ECO:0000256" key="1">
    <source>
        <dbReference type="SAM" id="Phobius"/>
    </source>
</evidence>
<feature type="transmembrane region" description="Helical" evidence="1">
    <location>
        <begin position="17"/>
        <end position="38"/>
    </location>
</feature>
<reference evidence="3" key="1">
    <citation type="submission" date="2016-10" db="EMBL/GenBank/DDBJ databases">
        <authorList>
            <person name="Varghese N."/>
            <person name="Submissions S."/>
        </authorList>
    </citation>
    <scope>NUCLEOTIDE SEQUENCE [LARGE SCALE GENOMIC DNA]</scope>
    <source>
        <strain evidence="3">DSM 22017</strain>
    </source>
</reference>
<dbReference type="Proteomes" id="UP000198742">
    <property type="component" value="Unassembled WGS sequence"/>
</dbReference>
<keyword evidence="1" id="KW-0812">Transmembrane</keyword>
<evidence type="ECO:0000313" key="2">
    <source>
        <dbReference type="EMBL" id="SEC07788.1"/>
    </source>
</evidence>
<dbReference type="STRING" id="402596.SAMN04489844_1633"/>
<keyword evidence="1" id="KW-0472">Membrane</keyword>
<name>A0A1H4PKL3_9ACTN</name>
<feature type="transmembrane region" description="Helical" evidence="1">
    <location>
        <begin position="78"/>
        <end position="100"/>
    </location>
</feature>
<protein>
    <recommendedName>
        <fullName evidence="4">Integral membrane protein</fullName>
    </recommendedName>
</protein>